<dbReference type="PIRSF" id="PIRSF036893">
    <property type="entry name" value="Lipocalin_ApoD"/>
    <property type="match status" value="1"/>
</dbReference>
<dbReference type="PANTHER" id="PTHR10612">
    <property type="entry name" value="APOLIPOPROTEIN D"/>
    <property type="match status" value="1"/>
</dbReference>
<name>A0AA86T5H7_9BACT</name>
<organism evidence="4 5">
    <name type="scientific">Nitrospira tepida</name>
    <dbReference type="NCBI Taxonomy" id="2973512"/>
    <lineage>
        <taxon>Bacteria</taxon>
        <taxon>Pseudomonadati</taxon>
        <taxon>Nitrospirota</taxon>
        <taxon>Nitrospiria</taxon>
        <taxon>Nitrospirales</taxon>
        <taxon>Nitrospiraceae</taxon>
        <taxon>Nitrospira</taxon>
    </lineage>
</organism>
<dbReference type="CDD" id="cd19438">
    <property type="entry name" value="lipocalin_Blc-like"/>
    <property type="match status" value="1"/>
</dbReference>
<dbReference type="InterPro" id="IPR022272">
    <property type="entry name" value="Lipocalin_CS"/>
</dbReference>
<evidence type="ECO:0000313" key="4">
    <source>
        <dbReference type="EMBL" id="CAI4032101.1"/>
    </source>
</evidence>
<reference evidence="4" key="1">
    <citation type="submission" date="2022-10" db="EMBL/GenBank/DDBJ databases">
        <authorList>
            <person name="Koch H."/>
        </authorList>
    </citation>
    <scope>NUCLEOTIDE SEQUENCE</scope>
    <source>
        <strain evidence="4">DNF</strain>
    </source>
</reference>
<dbReference type="InterPro" id="IPR012674">
    <property type="entry name" value="Calycin"/>
</dbReference>
<gene>
    <name evidence="4" type="ORF">DNFV4_02526</name>
</gene>
<dbReference type="EMBL" id="OX365700">
    <property type="protein sequence ID" value="CAI4032101.1"/>
    <property type="molecule type" value="Genomic_DNA"/>
</dbReference>
<proteinExistence type="inferred from homology"/>
<dbReference type="KEGG" id="nti:DNFV4_02526"/>
<dbReference type="Gene3D" id="2.40.128.20">
    <property type="match status" value="1"/>
</dbReference>
<evidence type="ECO:0000259" key="3">
    <source>
        <dbReference type="Pfam" id="PF08212"/>
    </source>
</evidence>
<keyword evidence="5" id="KW-1185">Reference proteome</keyword>
<dbReference type="SUPFAM" id="SSF50814">
    <property type="entry name" value="Lipocalins"/>
    <property type="match status" value="1"/>
</dbReference>
<dbReference type="PROSITE" id="PS51257">
    <property type="entry name" value="PROKAR_LIPOPROTEIN"/>
    <property type="match status" value="1"/>
</dbReference>
<evidence type="ECO:0000256" key="1">
    <source>
        <dbReference type="ARBA" id="ARBA00006889"/>
    </source>
</evidence>
<keyword evidence="4" id="KW-0449">Lipoprotein</keyword>
<dbReference type="AlphaFoldDB" id="A0AA86T5H7"/>
<dbReference type="InterPro" id="IPR047202">
    <property type="entry name" value="Lipocalin_Blc-like_dom"/>
</dbReference>
<accession>A0AA86T5H7</accession>
<dbReference type="InterPro" id="IPR002446">
    <property type="entry name" value="Lipocalin_bac"/>
</dbReference>
<evidence type="ECO:0000313" key="5">
    <source>
        <dbReference type="Proteomes" id="UP001179121"/>
    </source>
</evidence>
<dbReference type="Pfam" id="PF08212">
    <property type="entry name" value="Lipocalin_2"/>
    <property type="match status" value="1"/>
</dbReference>
<dbReference type="PRINTS" id="PR01171">
    <property type="entry name" value="BCTLIPOCALIN"/>
</dbReference>
<feature type="domain" description="Lipocalin/cytosolic fatty-acid binding" evidence="3">
    <location>
        <begin position="38"/>
        <end position="179"/>
    </location>
</feature>
<dbReference type="InterPro" id="IPR022271">
    <property type="entry name" value="Lipocalin_ApoD"/>
</dbReference>
<dbReference type="InterPro" id="IPR000566">
    <property type="entry name" value="Lipocln_cytosolic_FA-bd_dom"/>
</dbReference>
<dbReference type="GO" id="GO:0006950">
    <property type="term" value="P:response to stress"/>
    <property type="evidence" value="ECO:0007669"/>
    <property type="project" value="UniProtKB-ARBA"/>
</dbReference>
<sequence>MFWRHPTVRIILTAGLFAGIAGALGCTIHPPLITARHVDLSRYAGTWYEIARFPERFQRNCVATQAHYTPLDDGTIKVVNRCRTRSFDGEVQSIEGTAHVVEPSTNARLKVKFGVLAQGDYWILEVDQEYRYALVGTPDRNHLWILSRTPVMSDEVYRGLRSRAADQGFPVERLLKTPQPA</sequence>
<comment type="similarity">
    <text evidence="1 2">Belongs to the calycin superfamily. Lipocalin family.</text>
</comment>
<dbReference type="RefSeq" id="WP_289268850.1">
    <property type="nucleotide sequence ID" value="NZ_OX365700.1"/>
</dbReference>
<protein>
    <submittedName>
        <fullName evidence="4">Outer membrane lipoprotein Blc</fullName>
    </submittedName>
</protein>
<dbReference type="PROSITE" id="PS00213">
    <property type="entry name" value="LIPOCALIN"/>
    <property type="match status" value="1"/>
</dbReference>
<dbReference type="Proteomes" id="UP001179121">
    <property type="component" value="Chromosome"/>
</dbReference>
<evidence type="ECO:0000256" key="2">
    <source>
        <dbReference type="PIRNR" id="PIRNR036893"/>
    </source>
</evidence>
<dbReference type="PANTHER" id="PTHR10612:SF34">
    <property type="entry name" value="APOLIPOPROTEIN D"/>
    <property type="match status" value="1"/>
</dbReference>